<gene>
    <name evidence="2" type="ORF">ADK37_00840</name>
</gene>
<evidence type="ECO:0000313" key="3">
    <source>
        <dbReference type="Proteomes" id="UP000037251"/>
    </source>
</evidence>
<sequence>MAAWSARVVVIMTHWYSMPAKTPRWQRHWSRVSAQAGQSSHSSGSYGAVSGPGSSGAVRRMTGA</sequence>
<dbReference type="AlphaFoldDB" id="A0A0L8M062"/>
<dbReference type="PATRIC" id="fig|67356.5.peg.186"/>
<proteinExistence type="predicted"/>
<dbReference type="Proteomes" id="UP000037251">
    <property type="component" value="Unassembled WGS sequence"/>
</dbReference>
<evidence type="ECO:0000313" key="2">
    <source>
        <dbReference type="EMBL" id="KOG43699.1"/>
    </source>
</evidence>
<feature type="region of interest" description="Disordered" evidence="1">
    <location>
        <begin position="29"/>
        <end position="64"/>
    </location>
</feature>
<evidence type="ECO:0000256" key="1">
    <source>
        <dbReference type="SAM" id="MobiDB-lite"/>
    </source>
</evidence>
<comment type="caution">
    <text evidence="2">The sequence shown here is derived from an EMBL/GenBank/DDBJ whole genome shotgun (WGS) entry which is preliminary data.</text>
</comment>
<name>A0A0L8M062_9ACTN</name>
<protein>
    <submittedName>
        <fullName evidence="2">Uncharacterized protein</fullName>
    </submittedName>
</protein>
<accession>A0A0L8M062</accession>
<dbReference type="EMBL" id="LGUS01000001">
    <property type="protein sequence ID" value="KOG43699.1"/>
    <property type="molecule type" value="Genomic_DNA"/>
</dbReference>
<keyword evidence="3" id="KW-1185">Reference proteome</keyword>
<feature type="compositionally biased region" description="Low complexity" evidence="1">
    <location>
        <begin position="32"/>
        <end position="56"/>
    </location>
</feature>
<organism evidence="2 3">
    <name type="scientific">Streptomyces resistomycificus</name>
    <dbReference type="NCBI Taxonomy" id="67356"/>
    <lineage>
        <taxon>Bacteria</taxon>
        <taxon>Bacillati</taxon>
        <taxon>Actinomycetota</taxon>
        <taxon>Actinomycetes</taxon>
        <taxon>Kitasatosporales</taxon>
        <taxon>Streptomycetaceae</taxon>
        <taxon>Streptomyces</taxon>
        <taxon>Streptomyces aurantiacus group</taxon>
    </lineage>
</organism>
<reference evidence="3" key="1">
    <citation type="submission" date="2015-07" db="EMBL/GenBank/DDBJ databases">
        <authorList>
            <person name="Ju K.-S."/>
            <person name="Doroghazi J.R."/>
            <person name="Metcalf W.W."/>
        </authorList>
    </citation>
    <scope>NUCLEOTIDE SEQUENCE [LARGE SCALE GENOMIC DNA]</scope>
    <source>
        <strain evidence="3">NRRL 2290</strain>
    </source>
</reference>